<dbReference type="Proteomes" id="UP001432190">
    <property type="component" value="Chromosome"/>
</dbReference>
<protein>
    <submittedName>
        <fullName evidence="2">Uncharacterized protein</fullName>
    </submittedName>
</protein>
<gene>
    <name evidence="2" type="ORF">OG994_21720</name>
</gene>
<evidence type="ECO:0000313" key="2">
    <source>
        <dbReference type="EMBL" id="WUP52999.1"/>
    </source>
</evidence>
<organism evidence="2 3">
    <name type="scientific">Micromonospora globbae</name>
    <dbReference type="NCBI Taxonomy" id="1894969"/>
    <lineage>
        <taxon>Bacteria</taxon>
        <taxon>Bacillati</taxon>
        <taxon>Actinomycetota</taxon>
        <taxon>Actinomycetes</taxon>
        <taxon>Micromonosporales</taxon>
        <taxon>Micromonosporaceae</taxon>
        <taxon>Micromonospora</taxon>
    </lineage>
</organism>
<evidence type="ECO:0000256" key="1">
    <source>
        <dbReference type="SAM" id="MobiDB-lite"/>
    </source>
</evidence>
<proteinExistence type="predicted"/>
<keyword evidence="3" id="KW-1185">Reference proteome</keyword>
<accession>A0ABZ1SG71</accession>
<name>A0ABZ1SG71_9ACTN</name>
<feature type="compositionally biased region" description="Low complexity" evidence="1">
    <location>
        <begin position="75"/>
        <end position="88"/>
    </location>
</feature>
<dbReference type="EMBL" id="CP108084">
    <property type="protein sequence ID" value="WUP52999.1"/>
    <property type="molecule type" value="Genomic_DNA"/>
</dbReference>
<sequence>MRWGLFRRGECLDRFAEVYLVPSWDEHLAQVAAEVHALGPSAADAWIWTTTVWGVASTICSTHWCRSHSGDDSTSRLVSARRSSRSAV</sequence>
<feature type="region of interest" description="Disordered" evidence="1">
    <location>
        <begin position="66"/>
        <end position="88"/>
    </location>
</feature>
<reference evidence="2" key="1">
    <citation type="submission" date="2022-10" db="EMBL/GenBank/DDBJ databases">
        <title>The complete genomes of actinobacterial strains from the NBC collection.</title>
        <authorList>
            <person name="Joergensen T.S."/>
            <person name="Alvarez Arevalo M."/>
            <person name="Sterndorff E.B."/>
            <person name="Faurdal D."/>
            <person name="Vuksanovic O."/>
            <person name="Mourched A.-S."/>
            <person name="Charusanti P."/>
            <person name="Shaw S."/>
            <person name="Blin K."/>
            <person name="Weber T."/>
        </authorList>
    </citation>
    <scope>NUCLEOTIDE SEQUENCE</scope>
    <source>
        <strain evidence="2">NBC_00256</strain>
    </source>
</reference>
<evidence type="ECO:0000313" key="3">
    <source>
        <dbReference type="Proteomes" id="UP001432190"/>
    </source>
</evidence>